<name>A0AAD7JIX0_9AGAR</name>
<comment type="caution">
    <text evidence="1">The sequence shown here is derived from an EMBL/GenBank/DDBJ whole genome shotgun (WGS) entry which is preliminary data.</text>
</comment>
<organism evidence="1 2">
    <name type="scientific">Mycena metata</name>
    <dbReference type="NCBI Taxonomy" id="1033252"/>
    <lineage>
        <taxon>Eukaryota</taxon>
        <taxon>Fungi</taxon>
        <taxon>Dikarya</taxon>
        <taxon>Basidiomycota</taxon>
        <taxon>Agaricomycotina</taxon>
        <taxon>Agaricomycetes</taxon>
        <taxon>Agaricomycetidae</taxon>
        <taxon>Agaricales</taxon>
        <taxon>Marasmiineae</taxon>
        <taxon>Mycenaceae</taxon>
        <taxon>Mycena</taxon>
    </lineage>
</organism>
<reference evidence="1" key="1">
    <citation type="submission" date="2023-03" db="EMBL/GenBank/DDBJ databases">
        <title>Massive genome expansion in bonnet fungi (Mycena s.s.) driven by repeated elements and novel gene families across ecological guilds.</title>
        <authorList>
            <consortium name="Lawrence Berkeley National Laboratory"/>
            <person name="Harder C.B."/>
            <person name="Miyauchi S."/>
            <person name="Viragh M."/>
            <person name="Kuo A."/>
            <person name="Thoen E."/>
            <person name="Andreopoulos B."/>
            <person name="Lu D."/>
            <person name="Skrede I."/>
            <person name="Drula E."/>
            <person name="Henrissat B."/>
            <person name="Morin E."/>
            <person name="Kohler A."/>
            <person name="Barry K."/>
            <person name="LaButti K."/>
            <person name="Morin E."/>
            <person name="Salamov A."/>
            <person name="Lipzen A."/>
            <person name="Mereny Z."/>
            <person name="Hegedus B."/>
            <person name="Baldrian P."/>
            <person name="Stursova M."/>
            <person name="Weitz H."/>
            <person name="Taylor A."/>
            <person name="Grigoriev I.V."/>
            <person name="Nagy L.G."/>
            <person name="Martin F."/>
            <person name="Kauserud H."/>
        </authorList>
    </citation>
    <scope>NUCLEOTIDE SEQUENCE</scope>
    <source>
        <strain evidence="1">CBHHK182m</strain>
    </source>
</reference>
<evidence type="ECO:0000313" key="2">
    <source>
        <dbReference type="Proteomes" id="UP001215598"/>
    </source>
</evidence>
<dbReference type="Proteomes" id="UP001215598">
    <property type="component" value="Unassembled WGS sequence"/>
</dbReference>
<sequence>MYIFPLHARRESQALSRSCASAFSIDSGPWIAVATSVSAPSAPVVHRTRKRRKRTHLYAALNETRVSAASRARTLTEPPDSGHTRTLPATVRLLRTSRTPTDAASQAVFETNLFVFNLPLAQSPPSPRMHAAASLAFDWHRRLSRLAKTPACTAYAVQPFLRRGLIARRRKFFHRRQKLCMCKVSESAARKFMCPRASSPPARAISAAAVHLRRGRNRCVHHLAHTASARLQLLASNIVRGVRLPLPPAPPSRATAAFHSHVCRHLGRTRCPPPPHSQ</sequence>
<gene>
    <name evidence="1" type="ORF">B0H16DRAFT_1718293</name>
</gene>
<dbReference type="AlphaFoldDB" id="A0AAD7JIX0"/>
<protein>
    <submittedName>
        <fullName evidence="1">Uncharacterized protein</fullName>
    </submittedName>
</protein>
<dbReference type="EMBL" id="JARKIB010000028">
    <property type="protein sequence ID" value="KAJ7764367.1"/>
    <property type="molecule type" value="Genomic_DNA"/>
</dbReference>
<accession>A0AAD7JIX0</accession>
<evidence type="ECO:0000313" key="1">
    <source>
        <dbReference type="EMBL" id="KAJ7764367.1"/>
    </source>
</evidence>
<keyword evidence="2" id="KW-1185">Reference proteome</keyword>
<proteinExistence type="predicted"/>